<proteinExistence type="predicted"/>
<evidence type="ECO:0000313" key="2">
    <source>
        <dbReference type="Proteomes" id="UP001362999"/>
    </source>
</evidence>
<evidence type="ECO:0000313" key="1">
    <source>
        <dbReference type="EMBL" id="KAK6966342.1"/>
    </source>
</evidence>
<dbReference type="AlphaFoldDB" id="A0AAV9YZ31"/>
<sequence length="261" mass="29670">MSIRAALWIMVNTGRSIVPEDPLISRGRYPPRSSDPPSLSVKCTCWKGLVANFSTYYNSCTLQRHWHIVSTFNIYQQIRRVIGRETGASSELPDKFLTGLPDLRRVFKARFRRVFESLSSTKAHTTLAFSSTKSLCKNMDSNPSNIQGWSYKTRQHIELNSNDFVMEEDHDAATTVGATSSPPDRHFRNIELPDDVLSHDFGASDDDGDYAASSRAPKLDDAQKTIQVLRFLSQFSRFSLRLVLEQLFTSENSEIKNRRGR</sequence>
<keyword evidence="2" id="KW-1185">Reference proteome</keyword>
<accession>A0AAV9YZ31</accession>
<reference evidence="1 2" key="1">
    <citation type="journal article" date="2024" name="J Genomics">
        <title>Draft genome sequencing and assembly of Favolaschia claudopus CIRM-BRFM 2984 isolated from oak limbs.</title>
        <authorList>
            <person name="Navarro D."/>
            <person name="Drula E."/>
            <person name="Chaduli D."/>
            <person name="Cazenave R."/>
            <person name="Ahrendt S."/>
            <person name="Wang J."/>
            <person name="Lipzen A."/>
            <person name="Daum C."/>
            <person name="Barry K."/>
            <person name="Grigoriev I.V."/>
            <person name="Favel A."/>
            <person name="Rosso M.N."/>
            <person name="Martin F."/>
        </authorList>
    </citation>
    <scope>NUCLEOTIDE SEQUENCE [LARGE SCALE GENOMIC DNA]</scope>
    <source>
        <strain evidence="1 2">CIRM-BRFM 2984</strain>
    </source>
</reference>
<dbReference type="Proteomes" id="UP001362999">
    <property type="component" value="Unassembled WGS sequence"/>
</dbReference>
<name>A0AAV9YZ31_9AGAR</name>
<organism evidence="1 2">
    <name type="scientific">Favolaschia claudopus</name>
    <dbReference type="NCBI Taxonomy" id="2862362"/>
    <lineage>
        <taxon>Eukaryota</taxon>
        <taxon>Fungi</taxon>
        <taxon>Dikarya</taxon>
        <taxon>Basidiomycota</taxon>
        <taxon>Agaricomycotina</taxon>
        <taxon>Agaricomycetes</taxon>
        <taxon>Agaricomycetidae</taxon>
        <taxon>Agaricales</taxon>
        <taxon>Marasmiineae</taxon>
        <taxon>Mycenaceae</taxon>
        <taxon>Favolaschia</taxon>
    </lineage>
</organism>
<comment type="caution">
    <text evidence="1">The sequence shown here is derived from an EMBL/GenBank/DDBJ whole genome shotgun (WGS) entry which is preliminary data.</text>
</comment>
<dbReference type="EMBL" id="JAWWNJ010000282">
    <property type="protein sequence ID" value="KAK6966342.1"/>
    <property type="molecule type" value="Genomic_DNA"/>
</dbReference>
<protein>
    <submittedName>
        <fullName evidence="1">Uncharacterized protein</fullName>
    </submittedName>
</protein>
<gene>
    <name evidence="1" type="ORF">R3P38DRAFT_2816423</name>
</gene>